<keyword evidence="2" id="KW-0479">Metal-binding</keyword>
<keyword evidence="6" id="KW-0539">Nucleus</keyword>
<gene>
    <name evidence="8" type="ORF">VPNG_05254</name>
</gene>
<proteinExistence type="predicted"/>
<dbReference type="GO" id="GO:0003677">
    <property type="term" value="F:DNA binding"/>
    <property type="evidence" value="ECO:0007669"/>
    <property type="project" value="UniProtKB-KW"/>
</dbReference>
<dbReference type="OrthoDB" id="3037908at2759"/>
<dbReference type="GO" id="GO:0006351">
    <property type="term" value="P:DNA-templated transcription"/>
    <property type="evidence" value="ECO:0007669"/>
    <property type="project" value="InterPro"/>
</dbReference>
<dbReference type="Pfam" id="PF04082">
    <property type="entry name" value="Fungal_trans"/>
    <property type="match status" value="1"/>
</dbReference>
<evidence type="ECO:0000256" key="2">
    <source>
        <dbReference type="ARBA" id="ARBA00022723"/>
    </source>
</evidence>
<sequence>MLLTNDLERPSDLPFASLHAIEVPQTPVLLSELVKNDLVQLFLDRVHPNIPIINRWKLHEAASEASETTTQCRKCLYDTIYTFAAAISTQFSSIEEELYSRSRSALERLEVPGNDSEICLLEHIQSWTLITFYEFSRSSYRRAWLSAGRVFRLVQLAKLSDLDNPARAVSQGSGGDAAACLEEERRTFWAVYCLDKLISLGGDGPTTFEEQLLAECSILLTIWGRVSPSSACSTVSDICARYDWIESLLARRLANLQAHVPAAAASAPRSDSMDVFLYMLAHSITVALCNYIEALPSSEQSQAMLWRFRERGLWAAQEIARLAGEHQHAGLFKAHPFMPLTIYLGAARLAKHIELHKHEAEVQAAEGIETSRRVAHQSLQKLKSVNRLADHYLQLL</sequence>
<evidence type="ECO:0000313" key="8">
    <source>
        <dbReference type="EMBL" id="ROW11994.1"/>
    </source>
</evidence>
<keyword evidence="4" id="KW-0238">DNA-binding</keyword>
<keyword evidence="3" id="KW-0805">Transcription regulation</keyword>
<evidence type="ECO:0000256" key="1">
    <source>
        <dbReference type="ARBA" id="ARBA00004123"/>
    </source>
</evidence>
<keyword evidence="5" id="KW-0804">Transcription</keyword>
<dbReference type="PANTHER" id="PTHR47338">
    <property type="entry name" value="ZN(II)2CYS6 TRANSCRIPTION FACTOR (EUROFUNG)-RELATED"/>
    <property type="match status" value="1"/>
</dbReference>
<dbReference type="CDD" id="cd12148">
    <property type="entry name" value="fungal_TF_MHR"/>
    <property type="match status" value="1"/>
</dbReference>
<dbReference type="GO" id="GO:0008270">
    <property type="term" value="F:zinc ion binding"/>
    <property type="evidence" value="ECO:0007669"/>
    <property type="project" value="InterPro"/>
</dbReference>
<evidence type="ECO:0000256" key="6">
    <source>
        <dbReference type="ARBA" id="ARBA00023242"/>
    </source>
</evidence>
<comment type="subcellular location">
    <subcellularLocation>
        <location evidence="1">Nucleus</location>
    </subcellularLocation>
</comment>
<reference evidence="8 9" key="1">
    <citation type="submission" date="2015-09" db="EMBL/GenBank/DDBJ databases">
        <title>Host preference determinants of Valsa canker pathogens revealed by comparative genomics.</title>
        <authorList>
            <person name="Yin Z."/>
            <person name="Huang L."/>
        </authorList>
    </citation>
    <scope>NUCLEOTIDE SEQUENCE [LARGE SCALE GENOMIC DNA]</scope>
    <source>
        <strain evidence="8 9">SXYLt</strain>
    </source>
</reference>
<evidence type="ECO:0000259" key="7">
    <source>
        <dbReference type="Pfam" id="PF04082"/>
    </source>
</evidence>
<evidence type="ECO:0000313" key="9">
    <source>
        <dbReference type="Proteomes" id="UP000285146"/>
    </source>
</evidence>
<comment type="caution">
    <text evidence="8">The sequence shown here is derived from an EMBL/GenBank/DDBJ whole genome shotgun (WGS) entry which is preliminary data.</text>
</comment>
<name>A0A423X8I5_9PEZI</name>
<dbReference type="InParanoid" id="A0A423X8I5"/>
<keyword evidence="9" id="KW-1185">Reference proteome</keyword>
<dbReference type="EMBL" id="LKEB01000024">
    <property type="protein sequence ID" value="ROW11994.1"/>
    <property type="molecule type" value="Genomic_DNA"/>
</dbReference>
<dbReference type="Proteomes" id="UP000285146">
    <property type="component" value="Unassembled WGS sequence"/>
</dbReference>
<dbReference type="STRING" id="1230097.A0A423X8I5"/>
<dbReference type="PANTHER" id="PTHR47338:SF3">
    <property type="entry name" value="C6 FINGER DOMAIN TRANSCRIPTION FACTOR DBAA-RELATED"/>
    <property type="match status" value="1"/>
</dbReference>
<dbReference type="GO" id="GO:0005634">
    <property type="term" value="C:nucleus"/>
    <property type="evidence" value="ECO:0007669"/>
    <property type="project" value="UniProtKB-SubCell"/>
</dbReference>
<dbReference type="AlphaFoldDB" id="A0A423X8I5"/>
<dbReference type="GO" id="GO:0000981">
    <property type="term" value="F:DNA-binding transcription factor activity, RNA polymerase II-specific"/>
    <property type="evidence" value="ECO:0007669"/>
    <property type="project" value="InterPro"/>
</dbReference>
<protein>
    <recommendedName>
        <fullName evidence="7">Xylanolytic transcriptional activator regulatory domain-containing protein</fullName>
    </recommendedName>
</protein>
<evidence type="ECO:0000256" key="3">
    <source>
        <dbReference type="ARBA" id="ARBA00023015"/>
    </source>
</evidence>
<evidence type="ECO:0000256" key="4">
    <source>
        <dbReference type="ARBA" id="ARBA00023125"/>
    </source>
</evidence>
<accession>A0A423X8I5</accession>
<feature type="domain" description="Xylanolytic transcriptional activator regulatory" evidence="7">
    <location>
        <begin position="40"/>
        <end position="200"/>
    </location>
</feature>
<evidence type="ECO:0000256" key="5">
    <source>
        <dbReference type="ARBA" id="ARBA00023163"/>
    </source>
</evidence>
<organism evidence="8 9">
    <name type="scientific">Cytospora leucostoma</name>
    <dbReference type="NCBI Taxonomy" id="1230097"/>
    <lineage>
        <taxon>Eukaryota</taxon>
        <taxon>Fungi</taxon>
        <taxon>Dikarya</taxon>
        <taxon>Ascomycota</taxon>
        <taxon>Pezizomycotina</taxon>
        <taxon>Sordariomycetes</taxon>
        <taxon>Sordariomycetidae</taxon>
        <taxon>Diaporthales</taxon>
        <taxon>Cytosporaceae</taxon>
        <taxon>Cytospora</taxon>
    </lineage>
</organism>
<dbReference type="InterPro" id="IPR007219">
    <property type="entry name" value="XnlR_reg_dom"/>
</dbReference>
<dbReference type="InterPro" id="IPR050815">
    <property type="entry name" value="TF_fung"/>
</dbReference>